<feature type="domain" description="Plastocyanin-like" evidence="1">
    <location>
        <begin position="273"/>
        <end position="394"/>
    </location>
</feature>
<dbReference type="PANTHER" id="PTHR48267">
    <property type="entry name" value="CUPREDOXIN SUPERFAMILY PROTEIN"/>
    <property type="match status" value="1"/>
</dbReference>
<dbReference type="SUPFAM" id="SSF49503">
    <property type="entry name" value="Cupredoxins"/>
    <property type="match status" value="1"/>
</dbReference>
<dbReference type="InterPro" id="IPR045087">
    <property type="entry name" value="Cu-oxidase_fam"/>
</dbReference>
<gene>
    <name evidence="2" type="primary">cueO_1</name>
    <name evidence="2" type="ORF">GALL_332850</name>
</gene>
<dbReference type="InterPro" id="IPR011706">
    <property type="entry name" value="Cu-oxidase_C"/>
</dbReference>
<dbReference type="Gene3D" id="2.60.40.420">
    <property type="entry name" value="Cupredoxins - blue copper proteins"/>
    <property type="match status" value="2"/>
</dbReference>
<reference evidence="2" key="1">
    <citation type="submission" date="2016-10" db="EMBL/GenBank/DDBJ databases">
        <title>Sequence of Gallionella enrichment culture.</title>
        <authorList>
            <person name="Poehlein A."/>
            <person name="Muehling M."/>
            <person name="Daniel R."/>
        </authorList>
    </citation>
    <scope>NUCLEOTIDE SEQUENCE</scope>
</reference>
<dbReference type="Pfam" id="PF07731">
    <property type="entry name" value="Cu-oxidase_2"/>
    <property type="match status" value="1"/>
</dbReference>
<organism evidence="2">
    <name type="scientific">mine drainage metagenome</name>
    <dbReference type="NCBI Taxonomy" id="410659"/>
    <lineage>
        <taxon>unclassified sequences</taxon>
        <taxon>metagenomes</taxon>
        <taxon>ecological metagenomes</taxon>
    </lineage>
</organism>
<sequence>MNLPGLDFQLGGDVDALRRGRGRVWWSDRLRLIGSDGGLLARSIGLHATDTVVIAPAQRRDVVVDLAALPPGVRRLRLVNVALRSFTRSSAERPEDIYSSYAASVLQPSAAAYNAVDAALYRVLGDGRARVAEIELDRGAAAAPAPRRVEFDRLLAAAASDDDYVWDGRALRPRRGPRFGPNRLILLISNTVGDDAGEVEVAPGWPGWNDVQIFELSAAGGEGPQWRLPFAVDLAARVDPAAGAPSAAQVAYTVARGTFFARADAPDIATTHAYPRIHEPSIRARAGTYERWYVANIGNDQPLAVTDDLPDMHPFHVHLVQFVILRRWKLEGQSLRPAPPEPLDGIARQDTARVESNTVVELLLWFPPGYAGTYPYHCHVLEHEDNCMMSSFEVV</sequence>
<accession>A0A1J5QMV8</accession>
<dbReference type="AlphaFoldDB" id="A0A1J5QMV8"/>
<dbReference type="PANTHER" id="PTHR48267:SF1">
    <property type="entry name" value="BILIRUBIN OXIDASE"/>
    <property type="match status" value="1"/>
</dbReference>
<comment type="caution">
    <text evidence="2">The sequence shown here is derived from an EMBL/GenBank/DDBJ whole genome shotgun (WGS) entry which is preliminary data.</text>
</comment>
<proteinExistence type="predicted"/>
<dbReference type="InterPro" id="IPR008972">
    <property type="entry name" value="Cupredoxin"/>
</dbReference>
<evidence type="ECO:0000313" key="2">
    <source>
        <dbReference type="EMBL" id="OIQ84878.1"/>
    </source>
</evidence>
<dbReference type="GO" id="GO:0005507">
    <property type="term" value="F:copper ion binding"/>
    <property type="evidence" value="ECO:0007669"/>
    <property type="project" value="InterPro"/>
</dbReference>
<dbReference type="GO" id="GO:0016491">
    <property type="term" value="F:oxidoreductase activity"/>
    <property type="evidence" value="ECO:0007669"/>
    <property type="project" value="InterPro"/>
</dbReference>
<evidence type="ECO:0000259" key="1">
    <source>
        <dbReference type="Pfam" id="PF07731"/>
    </source>
</evidence>
<protein>
    <submittedName>
        <fullName evidence="2">Blue copper oxidase CueO</fullName>
    </submittedName>
</protein>
<dbReference type="EMBL" id="MLJW01000584">
    <property type="protein sequence ID" value="OIQ84878.1"/>
    <property type="molecule type" value="Genomic_DNA"/>
</dbReference>
<name>A0A1J5QMV8_9ZZZZ</name>